<evidence type="ECO:0000313" key="1">
    <source>
        <dbReference type="EMBL" id="CAK9327787.1"/>
    </source>
</evidence>
<keyword evidence="2" id="KW-1185">Reference proteome</keyword>
<reference evidence="1 2" key="1">
    <citation type="submission" date="2024-03" db="EMBL/GenBank/DDBJ databases">
        <authorList>
            <person name="Gkanogiannis A."/>
            <person name="Becerra Lopez-Lavalle L."/>
        </authorList>
    </citation>
    <scope>NUCLEOTIDE SEQUENCE [LARGE SCALE GENOMIC DNA]</scope>
</reference>
<organism evidence="1 2">
    <name type="scientific">Citrullus colocynthis</name>
    <name type="common">colocynth</name>
    <dbReference type="NCBI Taxonomy" id="252529"/>
    <lineage>
        <taxon>Eukaryota</taxon>
        <taxon>Viridiplantae</taxon>
        <taxon>Streptophyta</taxon>
        <taxon>Embryophyta</taxon>
        <taxon>Tracheophyta</taxon>
        <taxon>Spermatophyta</taxon>
        <taxon>Magnoliopsida</taxon>
        <taxon>eudicotyledons</taxon>
        <taxon>Gunneridae</taxon>
        <taxon>Pentapetalae</taxon>
        <taxon>rosids</taxon>
        <taxon>fabids</taxon>
        <taxon>Cucurbitales</taxon>
        <taxon>Cucurbitaceae</taxon>
        <taxon>Benincaseae</taxon>
        <taxon>Citrullus</taxon>
    </lineage>
</organism>
<dbReference type="EMBL" id="OZ021742">
    <property type="protein sequence ID" value="CAK9327787.1"/>
    <property type="molecule type" value="Genomic_DNA"/>
</dbReference>
<accession>A0ABP0ZAY6</accession>
<name>A0ABP0ZAY6_9ROSI</name>
<proteinExistence type="predicted"/>
<gene>
    <name evidence="1" type="ORF">CITCOLO1_LOCUS20176</name>
</gene>
<dbReference type="Proteomes" id="UP001642487">
    <property type="component" value="Chromosome 8"/>
</dbReference>
<protein>
    <submittedName>
        <fullName evidence="1">Uncharacterized protein</fullName>
    </submittedName>
</protein>
<evidence type="ECO:0000313" key="2">
    <source>
        <dbReference type="Proteomes" id="UP001642487"/>
    </source>
</evidence>
<feature type="non-terminal residue" evidence="1">
    <location>
        <position position="1"/>
    </location>
</feature>
<sequence>MVQLPTPSALMPNLFNNSTGSHRLHLHHRYTSRHCPASFRSIRPQSSRMPQVLLRPCAAGNRRSNCVCRCLCRLKLCAETSRRHRRNHEFG</sequence>